<dbReference type="NCBIfam" id="NF008669">
    <property type="entry name" value="PRK11670.1"/>
    <property type="match status" value="1"/>
</dbReference>
<dbReference type="GO" id="GO:0051539">
    <property type="term" value="F:4 iron, 4 sulfur cluster binding"/>
    <property type="evidence" value="ECO:0007669"/>
    <property type="project" value="TreeGrafter"/>
</dbReference>
<dbReference type="PANTHER" id="PTHR42961:SF2">
    <property type="entry name" value="IRON-SULFUR PROTEIN NUBPL"/>
    <property type="match status" value="1"/>
</dbReference>
<evidence type="ECO:0000256" key="3">
    <source>
        <dbReference type="ARBA" id="ARBA00022840"/>
    </source>
</evidence>
<keyword evidence="5 7" id="KW-0411">Iron-sulfur</keyword>
<dbReference type="AlphaFoldDB" id="A0A4R6YAM5"/>
<dbReference type="GO" id="GO:0016887">
    <property type="term" value="F:ATP hydrolysis activity"/>
    <property type="evidence" value="ECO:0007669"/>
    <property type="project" value="UniProtKB-UniRule"/>
</dbReference>
<dbReference type="SUPFAM" id="SSF52540">
    <property type="entry name" value="P-loop containing nucleoside triphosphate hydrolases"/>
    <property type="match status" value="1"/>
</dbReference>
<dbReference type="InterPro" id="IPR000808">
    <property type="entry name" value="Mrp-like_CS"/>
</dbReference>
<dbReference type="GO" id="GO:0016226">
    <property type="term" value="P:iron-sulfur cluster assembly"/>
    <property type="evidence" value="ECO:0007669"/>
    <property type="project" value="InterPro"/>
</dbReference>
<comment type="subunit">
    <text evidence="7">Homodimer.</text>
</comment>
<keyword evidence="1 7" id="KW-0479">Metal-binding</keyword>
<reference evidence="8 9" key="1">
    <citation type="submission" date="2019-03" db="EMBL/GenBank/DDBJ databases">
        <title>Genomic Encyclopedia of Type Strains, Phase IV (KMG-IV): sequencing the most valuable type-strain genomes for metagenomic binning, comparative biology and taxonomic classification.</title>
        <authorList>
            <person name="Goeker M."/>
        </authorList>
    </citation>
    <scope>NUCLEOTIDE SEQUENCE [LARGE SCALE GENOMIC DNA]</scope>
    <source>
        <strain evidence="8 9">DSM 102852</strain>
    </source>
</reference>
<keyword evidence="4 7" id="KW-0408">Iron</keyword>
<dbReference type="GO" id="GO:0005524">
    <property type="term" value="F:ATP binding"/>
    <property type="evidence" value="ECO:0007669"/>
    <property type="project" value="UniProtKB-UniRule"/>
</dbReference>
<keyword evidence="3 7" id="KW-0067">ATP-binding</keyword>
<keyword evidence="7" id="KW-0378">Hydrolase</keyword>
<accession>A0A4R6YAM5</accession>
<dbReference type="InterPro" id="IPR044304">
    <property type="entry name" value="NUBPL-like"/>
</dbReference>
<dbReference type="GO" id="GO:0005829">
    <property type="term" value="C:cytosol"/>
    <property type="evidence" value="ECO:0007669"/>
    <property type="project" value="TreeGrafter"/>
</dbReference>
<comment type="similarity">
    <text evidence="6 7">Belongs to the Mrp/NBP35 ATP-binding proteins family.</text>
</comment>
<dbReference type="Gene3D" id="3.40.50.300">
    <property type="entry name" value="P-loop containing nucleotide triphosphate hydrolases"/>
    <property type="match status" value="1"/>
</dbReference>
<dbReference type="InterPro" id="IPR033756">
    <property type="entry name" value="YlxH/NBP35"/>
</dbReference>
<gene>
    <name evidence="8" type="ORF">DFR44_103121</name>
</gene>
<keyword evidence="2 7" id="KW-0547">Nucleotide-binding</keyword>
<dbReference type="GO" id="GO:0140663">
    <property type="term" value="F:ATP-dependent FeS chaperone activity"/>
    <property type="evidence" value="ECO:0007669"/>
    <property type="project" value="InterPro"/>
</dbReference>
<feature type="binding site" evidence="7">
    <location>
        <begin position="96"/>
        <end position="103"/>
    </location>
    <ligand>
        <name>ATP</name>
        <dbReference type="ChEBI" id="CHEBI:30616"/>
    </ligand>
</feature>
<protein>
    <recommendedName>
        <fullName evidence="7">Iron-sulfur cluster carrier protein</fullName>
    </recommendedName>
</protein>
<organism evidence="8 9">
    <name type="scientific">Hydromonas duriensis</name>
    <dbReference type="NCBI Taxonomy" id="1527608"/>
    <lineage>
        <taxon>Bacteria</taxon>
        <taxon>Pseudomonadati</taxon>
        <taxon>Pseudomonadota</taxon>
        <taxon>Betaproteobacteria</taxon>
        <taxon>Burkholderiales</taxon>
        <taxon>Burkholderiaceae</taxon>
        <taxon>Hydromonas</taxon>
    </lineage>
</organism>
<evidence type="ECO:0000313" key="9">
    <source>
        <dbReference type="Proteomes" id="UP000294480"/>
    </source>
</evidence>
<evidence type="ECO:0000256" key="6">
    <source>
        <dbReference type="ARBA" id="ARBA00024036"/>
    </source>
</evidence>
<evidence type="ECO:0000256" key="1">
    <source>
        <dbReference type="ARBA" id="ARBA00022723"/>
    </source>
</evidence>
<comment type="function">
    <text evidence="7">Binds and transfers iron-sulfur (Fe-S) clusters to target apoproteins. Can hydrolyze ATP.</text>
</comment>
<dbReference type="CDD" id="cd02037">
    <property type="entry name" value="Mrp_NBP35"/>
    <property type="match status" value="1"/>
</dbReference>
<evidence type="ECO:0000256" key="4">
    <source>
        <dbReference type="ARBA" id="ARBA00023004"/>
    </source>
</evidence>
<dbReference type="Proteomes" id="UP000294480">
    <property type="component" value="Unassembled WGS sequence"/>
</dbReference>
<dbReference type="PROSITE" id="PS01215">
    <property type="entry name" value="MRP"/>
    <property type="match status" value="1"/>
</dbReference>
<dbReference type="EMBL" id="SNZE01000003">
    <property type="protein sequence ID" value="TDR32608.1"/>
    <property type="molecule type" value="Genomic_DNA"/>
</dbReference>
<dbReference type="RefSeq" id="WP_133619152.1">
    <property type="nucleotide sequence ID" value="NZ_SNZE01000003.1"/>
</dbReference>
<evidence type="ECO:0000256" key="7">
    <source>
        <dbReference type="HAMAP-Rule" id="MF_02040"/>
    </source>
</evidence>
<proteinExistence type="inferred from homology"/>
<dbReference type="FunFam" id="3.40.50.300:FF:000418">
    <property type="entry name" value="Iron-sulfur cluster carrier protein"/>
    <property type="match status" value="1"/>
</dbReference>
<dbReference type="PANTHER" id="PTHR42961">
    <property type="entry name" value="IRON-SULFUR PROTEIN NUBPL"/>
    <property type="match status" value="1"/>
</dbReference>
<sequence>MNEEQLRAALDNLAISADADLTLGQARAIKSISGHVVHLSLPFACASQHEHLRERMSTAAGLALDVRIDVKIEAHVVQAGVSVLPHVKNVIAVASGKGGVGKSTTAVNLALALAYEGARVGLLDADIYGPSVPLLLNVNGKPALNAEEKMIPHARYGIEANSIGFLIDADSPMAWRGPMVSQALQQLFSQTAWDNLDYLIIDMPPGTGDIQLTLAQKIPVTGAVIVTTPQDLALLDARKGLKMFEKTNIPVLGIVENMALHVCSNCGHEEAIFGTGGASKMSEDCHVPLLGRLPLAMDIRVQADKGEPTVAAEPEGIHAQHYRRIARQLSARLAVLPKDLSHKFKVTTA</sequence>
<dbReference type="GO" id="GO:0046872">
    <property type="term" value="F:metal ion binding"/>
    <property type="evidence" value="ECO:0007669"/>
    <property type="project" value="UniProtKB-KW"/>
</dbReference>
<comment type="caution">
    <text evidence="8">The sequence shown here is derived from an EMBL/GenBank/DDBJ whole genome shotgun (WGS) entry which is preliminary data.</text>
</comment>
<name>A0A4R6YAM5_9BURK</name>
<dbReference type="HAMAP" id="MF_02040">
    <property type="entry name" value="Mrp_NBP35"/>
    <property type="match status" value="1"/>
</dbReference>
<evidence type="ECO:0000313" key="8">
    <source>
        <dbReference type="EMBL" id="TDR32608.1"/>
    </source>
</evidence>
<dbReference type="OrthoDB" id="9809679at2"/>
<keyword evidence="9" id="KW-1185">Reference proteome</keyword>
<evidence type="ECO:0000256" key="5">
    <source>
        <dbReference type="ARBA" id="ARBA00023014"/>
    </source>
</evidence>
<dbReference type="Pfam" id="PF10609">
    <property type="entry name" value="ParA"/>
    <property type="match status" value="1"/>
</dbReference>
<evidence type="ECO:0000256" key="2">
    <source>
        <dbReference type="ARBA" id="ARBA00022741"/>
    </source>
</evidence>
<dbReference type="InterPro" id="IPR019591">
    <property type="entry name" value="Mrp/NBP35_ATP-bd"/>
</dbReference>
<dbReference type="InterPro" id="IPR027417">
    <property type="entry name" value="P-loop_NTPase"/>
</dbReference>